<dbReference type="HOGENOM" id="CLU_2960526_0_0_1"/>
<evidence type="ECO:0000313" key="2">
    <source>
        <dbReference type="Proteomes" id="UP000008177"/>
    </source>
</evidence>
<accession>G2YZ38</accession>
<protein>
    <submittedName>
        <fullName evidence="1">Uncharacterized protein</fullName>
    </submittedName>
</protein>
<name>G2YZ38_BOTF4</name>
<dbReference type="EMBL" id="FQ790362">
    <property type="protein sequence ID" value="CCD56886.1"/>
    <property type="molecule type" value="Genomic_DNA"/>
</dbReference>
<dbReference type="Proteomes" id="UP000008177">
    <property type="component" value="Unplaced contigs"/>
</dbReference>
<dbReference type="InParanoid" id="G2YZ38"/>
<proteinExistence type="predicted"/>
<reference evidence="2" key="1">
    <citation type="journal article" date="2011" name="PLoS Genet.">
        <title>Genomic analysis of the necrotrophic fungal pathogens Sclerotinia sclerotiorum and Botrytis cinerea.</title>
        <authorList>
            <person name="Amselem J."/>
            <person name="Cuomo C.A."/>
            <person name="van Kan J.A."/>
            <person name="Viaud M."/>
            <person name="Benito E.P."/>
            <person name="Couloux A."/>
            <person name="Coutinho P.M."/>
            <person name="de Vries R.P."/>
            <person name="Dyer P.S."/>
            <person name="Fillinger S."/>
            <person name="Fournier E."/>
            <person name="Gout L."/>
            <person name="Hahn M."/>
            <person name="Kohn L."/>
            <person name="Lapalu N."/>
            <person name="Plummer K.M."/>
            <person name="Pradier J.M."/>
            <person name="Quevillon E."/>
            <person name="Sharon A."/>
            <person name="Simon A."/>
            <person name="ten Have A."/>
            <person name="Tudzynski B."/>
            <person name="Tudzynski P."/>
            <person name="Wincker P."/>
            <person name="Andrew M."/>
            <person name="Anthouard V."/>
            <person name="Beever R.E."/>
            <person name="Beffa R."/>
            <person name="Benoit I."/>
            <person name="Bouzid O."/>
            <person name="Brault B."/>
            <person name="Chen Z."/>
            <person name="Choquer M."/>
            <person name="Collemare J."/>
            <person name="Cotton P."/>
            <person name="Danchin E.G."/>
            <person name="Da Silva C."/>
            <person name="Gautier A."/>
            <person name="Giraud C."/>
            <person name="Giraud T."/>
            <person name="Gonzalez C."/>
            <person name="Grossetete S."/>
            <person name="Guldener U."/>
            <person name="Henrissat B."/>
            <person name="Howlett B.J."/>
            <person name="Kodira C."/>
            <person name="Kretschmer M."/>
            <person name="Lappartient A."/>
            <person name="Leroch M."/>
            <person name="Levis C."/>
            <person name="Mauceli E."/>
            <person name="Neuveglise C."/>
            <person name="Oeser B."/>
            <person name="Pearson M."/>
            <person name="Poulain J."/>
            <person name="Poussereau N."/>
            <person name="Quesneville H."/>
            <person name="Rascle C."/>
            <person name="Schumacher J."/>
            <person name="Segurens B."/>
            <person name="Sexton A."/>
            <person name="Silva E."/>
            <person name="Sirven C."/>
            <person name="Soanes D.M."/>
            <person name="Talbot N.J."/>
            <person name="Templeton M."/>
            <person name="Yandava C."/>
            <person name="Yarden O."/>
            <person name="Zeng Q."/>
            <person name="Rollins J.A."/>
            <person name="Lebrun M.H."/>
            <person name="Dickman M."/>
        </authorList>
    </citation>
    <scope>NUCLEOTIDE SEQUENCE [LARGE SCALE GENOMIC DNA]</scope>
    <source>
        <strain evidence="2">T4</strain>
    </source>
</reference>
<organism evidence="1 2">
    <name type="scientific">Botryotinia fuckeliana (strain T4)</name>
    <name type="common">Noble rot fungus</name>
    <name type="synonym">Botrytis cinerea</name>
    <dbReference type="NCBI Taxonomy" id="999810"/>
    <lineage>
        <taxon>Eukaryota</taxon>
        <taxon>Fungi</taxon>
        <taxon>Dikarya</taxon>
        <taxon>Ascomycota</taxon>
        <taxon>Pezizomycotina</taxon>
        <taxon>Leotiomycetes</taxon>
        <taxon>Helotiales</taxon>
        <taxon>Sclerotiniaceae</taxon>
        <taxon>Botrytis</taxon>
    </lineage>
</organism>
<gene>
    <name evidence="1" type="ORF">BofuT4_uP141480.1</name>
</gene>
<sequence length="59" mass="7244">MHSQSIHNFDFSFLPLNWLGLVLSDAYFHAMRRRKIHDKLPRKTGRKRNFEFKLRQINM</sequence>
<evidence type="ECO:0000313" key="1">
    <source>
        <dbReference type="EMBL" id="CCD56886.1"/>
    </source>
</evidence>
<dbReference type="AlphaFoldDB" id="G2YZ38"/>